<dbReference type="RefSeq" id="WP_245933140.1">
    <property type="nucleotide sequence ID" value="NZ_OGTP01000022.1"/>
</dbReference>
<dbReference type="SUPFAM" id="SSF46689">
    <property type="entry name" value="Homeodomain-like"/>
    <property type="match status" value="2"/>
</dbReference>
<reference evidence="6" key="1">
    <citation type="submission" date="2018-01" db="EMBL/GenBank/DDBJ databases">
        <authorList>
            <person name="Peeters C."/>
        </authorList>
    </citation>
    <scope>NUCLEOTIDE SEQUENCE [LARGE SCALE GENOMIC DNA]</scope>
</reference>
<feature type="domain" description="HTH araC/xylS-type" evidence="4">
    <location>
        <begin position="184"/>
        <end position="282"/>
    </location>
</feature>
<organism evidence="5 6">
    <name type="scientific">Caballeronia novacaledonica</name>
    <dbReference type="NCBI Taxonomy" id="1544861"/>
    <lineage>
        <taxon>Bacteria</taxon>
        <taxon>Pseudomonadati</taxon>
        <taxon>Pseudomonadota</taxon>
        <taxon>Betaproteobacteria</taxon>
        <taxon>Burkholderiales</taxon>
        <taxon>Burkholderiaceae</taxon>
        <taxon>Caballeronia</taxon>
    </lineage>
</organism>
<gene>
    <name evidence="5" type="ORF">NOV72_04895</name>
</gene>
<evidence type="ECO:0000256" key="3">
    <source>
        <dbReference type="ARBA" id="ARBA00023163"/>
    </source>
</evidence>
<dbReference type="GO" id="GO:0003700">
    <property type="term" value="F:DNA-binding transcription factor activity"/>
    <property type="evidence" value="ECO:0007669"/>
    <property type="project" value="InterPro"/>
</dbReference>
<dbReference type="Gene3D" id="1.10.10.60">
    <property type="entry name" value="Homeodomain-like"/>
    <property type="match status" value="1"/>
</dbReference>
<keyword evidence="2" id="KW-0238">DNA-binding</keyword>
<evidence type="ECO:0000256" key="1">
    <source>
        <dbReference type="ARBA" id="ARBA00023015"/>
    </source>
</evidence>
<keyword evidence="3" id="KW-0804">Transcription</keyword>
<dbReference type="InterPro" id="IPR050204">
    <property type="entry name" value="AraC_XylS_family_regulators"/>
</dbReference>
<dbReference type="PANTHER" id="PTHR46796">
    <property type="entry name" value="HTH-TYPE TRANSCRIPTIONAL ACTIVATOR RHAS-RELATED"/>
    <property type="match status" value="1"/>
</dbReference>
<evidence type="ECO:0000313" key="6">
    <source>
        <dbReference type="Proteomes" id="UP000238169"/>
    </source>
</evidence>
<keyword evidence="6" id="KW-1185">Reference proteome</keyword>
<sequence>MNAIDPPARTRLRSSEHLDWSGFGAELVLVAAGAHRVAAMDEHRVGVHVGAPVTAHCRCDGQRMSRVQTQGDADVIPAGLDGEWADDADCTILRIGFTDEFARRTLSQIGTRGASARIMPRFQWRDARFQHLAWALRAELEAERASDALYAESLCVAMIVRLAHADDAFATRSSTPMLTRRLAMRITDYIDAHLDARLTLAELAEVAGLSVPHFKVLFRATFGAPVHRYVVAQRIERAKRLLAQGHMTVSGIALECGFAHASHMAYWMKRTLGVTPREIVPEDNSSR</sequence>
<dbReference type="Proteomes" id="UP000238169">
    <property type="component" value="Unassembled WGS sequence"/>
</dbReference>
<dbReference type="SMART" id="SM00342">
    <property type="entry name" value="HTH_ARAC"/>
    <property type="match status" value="1"/>
</dbReference>
<proteinExistence type="predicted"/>
<dbReference type="EMBL" id="OGTP01000022">
    <property type="protein sequence ID" value="SPB17690.1"/>
    <property type="molecule type" value="Genomic_DNA"/>
</dbReference>
<evidence type="ECO:0000259" key="4">
    <source>
        <dbReference type="PROSITE" id="PS01124"/>
    </source>
</evidence>
<dbReference type="GO" id="GO:0043565">
    <property type="term" value="F:sequence-specific DNA binding"/>
    <property type="evidence" value="ECO:0007669"/>
    <property type="project" value="InterPro"/>
</dbReference>
<dbReference type="InterPro" id="IPR018060">
    <property type="entry name" value="HTH_AraC"/>
</dbReference>
<evidence type="ECO:0000313" key="5">
    <source>
        <dbReference type="EMBL" id="SPB17690.1"/>
    </source>
</evidence>
<name>A0A2U3IBV5_9BURK</name>
<dbReference type="PANTHER" id="PTHR46796:SF6">
    <property type="entry name" value="ARAC SUBFAMILY"/>
    <property type="match status" value="1"/>
</dbReference>
<evidence type="ECO:0000256" key="2">
    <source>
        <dbReference type="ARBA" id="ARBA00023125"/>
    </source>
</evidence>
<dbReference type="PROSITE" id="PS01124">
    <property type="entry name" value="HTH_ARAC_FAMILY_2"/>
    <property type="match status" value="1"/>
</dbReference>
<dbReference type="Pfam" id="PF12833">
    <property type="entry name" value="HTH_18"/>
    <property type="match status" value="1"/>
</dbReference>
<dbReference type="AlphaFoldDB" id="A0A2U3IBV5"/>
<dbReference type="InterPro" id="IPR009057">
    <property type="entry name" value="Homeodomain-like_sf"/>
</dbReference>
<accession>A0A2U3IBV5</accession>
<dbReference type="SUPFAM" id="SSF51215">
    <property type="entry name" value="Regulatory protein AraC"/>
    <property type="match status" value="1"/>
</dbReference>
<protein>
    <submittedName>
        <fullName evidence="5">AraC family transcriptional regulator</fullName>
    </submittedName>
</protein>
<keyword evidence="1" id="KW-0805">Transcription regulation</keyword>
<dbReference type="InterPro" id="IPR037923">
    <property type="entry name" value="HTH-like"/>
</dbReference>